<gene>
    <name evidence="4" type="primary">TMEM125</name>
</gene>
<keyword evidence="2" id="KW-1133">Transmembrane helix</keyword>
<evidence type="ECO:0000256" key="2">
    <source>
        <dbReference type="SAM" id="Phobius"/>
    </source>
</evidence>
<dbReference type="Pfam" id="PF15109">
    <property type="entry name" value="TMEM125"/>
    <property type="match status" value="1"/>
</dbReference>
<protein>
    <submittedName>
        <fullName evidence="4">Transmembrane protein 125</fullName>
    </submittedName>
</protein>
<keyword evidence="3" id="KW-1185">Reference proteome</keyword>
<feature type="transmembrane region" description="Helical" evidence="2">
    <location>
        <begin position="165"/>
        <end position="189"/>
    </location>
</feature>
<dbReference type="Proteomes" id="UP001318040">
    <property type="component" value="Chromosome 35"/>
</dbReference>
<evidence type="ECO:0000256" key="1">
    <source>
        <dbReference type="SAM" id="MobiDB-lite"/>
    </source>
</evidence>
<dbReference type="InterPro" id="IPR028165">
    <property type="entry name" value="TMEM125"/>
</dbReference>
<evidence type="ECO:0000313" key="3">
    <source>
        <dbReference type="Proteomes" id="UP001318040"/>
    </source>
</evidence>
<sequence>MSEPAGDTDTDVDAVAANGGGPPQGRGAAPPPNPDPLEGDVDLWWFEKPRSSTLCFFASVGLSVACMIGAVIIIVDVSYAQVNWQFGVAIFLCMWSFLVVFKLLVISTVHHMSFVYRRSSVSFLMDGGGLDVIIFLLSGASGVIAGSAMLVVAQQRNSGVAAWTAMHGIAVVLLACGGVILVATVVYGVTTRAFVLLASCMALTTRQFLARLATTREGPAVMQPVEQTASTANLVV</sequence>
<evidence type="ECO:0000313" key="4">
    <source>
        <dbReference type="RefSeq" id="XP_032822201.1"/>
    </source>
</evidence>
<reference evidence="4" key="1">
    <citation type="submission" date="2025-08" db="UniProtKB">
        <authorList>
            <consortium name="RefSeq"/>
        </authorList>
    </citation>
    <scope>IDENTIFICATION</scope>
    <source>
        <tissue evidence="4">Sperm</tissue>
    </source>
</reference>
<dbReference type="GeneID" id="116948977"/>
<accession>A0AAJ7X5N5</accession>
<keyword evidence="2" id="KW-0472">Membrane</keyword>
<feature type="transmembrane region" description="Helical" evidence="2">
    <location>
        <begin position="54"/>
        <end position="74"/>
    </location>
</feature>
<proteinExistence type="predicted"/>
<organism evidence="3 4">
    <name type="scientific">Petromyzon marinus</name>
    <name type="common">Sea lamprey</name>
    <dbReference type="NCBI Taxonomy" id="7757"/>
    <lineage>
        <taxon>Eukaryota</taxon>
        <taxon>Metazoa</taxon>
        <taxon>Chordata</taxon>
        <taxon>Craniata</taxon>
        <taxon>Vertebrata</taxon>
        <taxon>Cyclostomata</taxon>
        <taxon>Hyperoartia</taxon>
        <taxon>Petromyzontiformes</taxon>
        <taxon>Petromyzontidae</taxon>
        <taxon>Petromyzon</taxon>
    </lineage>
</organism>
<feature type="transmembrane region" description="Helical" evidence="2">
    <location>
        <begin position="130"/>
        <end position="153"/>
    </location>
</feature>
<keyword evidence="2 4" id="KW-0812">Transmembrane</keyword>
<name>A0AAJ7X5N5_PETMA</name>
<feature type="compositionally biased region" description="Acidic residues" evidence="1">
    <location>
        <begin position="1"/>
        <end position="12"/>
    </location>
</feature>
<dbReference type="PANTHER" id="PTHR31416">
    <property type="entry name" value="TRANSMEMBRANE PROTEIN 125"/>
    <property type="match status" value="1"/>
</dbReference>
<dbReference type="KEGG" id="pmrn:116948977"/>
<feature type="region of interest" description="Disordered" evidence="1">
    <location>
        <begin position="1"/>
        <end position="33"/>
    </location>
</feature>
<dbReference type="CTD" id="128218"/>
<dbReference type="RefSeq" id="XP_032822201.1">
    <property type="nucleotide sequence ID" value="XM_032966310.1"/>
</dbReference>
<feature type="transmembrane region" description="Helical" evidence="2">
    <location>
        <begin position="86"/>
        <end position="109"/>
    </location>
</feature>
<dbReference type="PANTHER" id="PTHR31416:SF1">
    <property type="entry name" value="TRANSMEMBRANE PROTEIN 125"/>
    <property type="match status" value="1"/>
</dbReference>
<dbReference type="AlphaFoldDB" id="A0AAJ7X5N5"/>